<feature type="domain" description="Lipocalin-like" evidence="2">
    <location>
        <begin position="30"/>
        <end position="138"/>
    </location>
</feature>
<feature type="chain" id="PRO_5046942136" evidence="1">
    <location>
        <begin position="21"/>
        <end position="156"/>
    </location>
</feature>
<dbReference type="PROSITE" id="PS51257">
    <property type="entry name" value="PROKAR_LIPOPROTEIN"/>
    <property type="match status" value="1"/>
</dbReference>
<sequence length="156" mass="16974">MKRLMSVLCMAILFASCSSDDDSSSSEINLEGSWTLTQANLGAPVDFNNDGTADPNFIVEVPCFEGDITFNANGSFTQNFSRVEAEEVNGEIVYVCNGTVTNAGSYELNGNQLTTTINTATGPEVNTTTINLNNNVLKATFDYEEYGDIEFVYQKD</sequence>
<keyword evidence="1" id="KW-0732">Signal</keyword>
<reference evidence="3 4" key="1">
    <citation type="submission" date="2023-06" db="EMBL/GenBank/DDBJ databases">
        <authorList>
            <person name="Ye Y.-Q."/>
            <person name="Du Z.-J."/>
        </authorList>
    </citation>
    <scope>NUCLEOTIDE SEQUENCE [LARGE SCALE GENOMIC DNA]</scope>
    <source>
        <strain evidence="3 4">SDUM287046</strain>
    </source>
</reference>
<evidence type="ECO:0000259" key="2">
    <source>
        <dbReference type="Pfam" id="PF13648"/>
    </source>
</evidence>
<dbReference type="Pfam" id="PF13648">
    <property type="entry name" value="Lipocalin_4"/>
    <property type="match status" value="1"/>
</dbReference>
<comment type="caution">
    <text evidence="3">The sequence shown here is derived from an EMBL/GenBank/DDBJ whole genome shotgun (WGS) entry which is preliminary data.</text>
</comment>
<gene>
    <name evidence="3" type="ORF">QRD02_02860</name>
</gene>
<dbReference type="EMBL" id="JAUGQQ010000001">
    <property type="protein sequence ID" value="MDN3723309.1"/>
    <property type="molecule type" value="Genomic_DNA"/>
</dbReference>
<evidence type="ECO:0000313" key="3">
    <source>
        <dbReference type="EMBL" id="MDN3723309.1"/>
    </source>
</evidence>
<feature type="signal peptide" evidence="1">
    <location>
        <begin position="1"/>
        <end position="20"/>
    </location>
</feature>
<proteinExistence type="predicted"/>
<evidence type="ECO:0000313" key="4">
    <source>
        <dbReference type="Proteomes" id="UP001244787"/>
    </source>
</evidence>
<organism evidence="3 4">
    <name type="scientific">Aequorivita aurantiaca</name>
    <dbReference type="NCBI Taxonomy" id="3053356"/>
    <lineage>
        <taxon>Bacteria</taxon>
        <taxon>Pseudomonadati</taxon>
        <taxon>Bacteroidota</taxon>
        <taxon>Flavobacteriia</taxon>
        <taxon>Flavobacteriales</taxon>
        <taxon>Flavobacteriaceae</taxon>
        <taxon>Aequorivita</taxon>
    </lineage>
</organism>
<protein>
    <submittedName>
        <fullName evidence="3">Lipocalin family protein</fullName>
    </submittedName>
</protein>
<dbReference type="Proteomes" id="UP001244787">
    <property type="component" value="Unassembled WGS sequence"/>
</dbReference>
<keyword evidence="4" id="KW-1185">Reference proteome</keyword>
<accession>A0ABT8DF89</accession>
<evidence type="ECO:0000256" key="1">
    <source>
        <dbReference type="SAM" id="SignalP"/>
    </source>
</evidence>
<name>A0ABT8DF89_9FLAO</name>
<dbReference type="InterPro" id="IPR024311">
    <property type="entry name" value="Lipocalin-like"/>
</dbReference>
<dbReference type="RefSeq" id="WP_290253385.1">
    <property type="nucleotide sequence ID" value="NZ_JAUGQQ010000001.1"/>
</dbReference>